<organism evidence="1 2">
    <name type="scientific">Protomyces lactucae-debilis</name>
    <dbReference type="NCBI Taxonomy" id="2754530"/>
    <lineage>
        <taxon>Eukaryota</taxon>
        <taxon>Fungi</taxon>
        <taxon>Dikarya</taxon>
        <taxon>Ascomycota</taxon>
        <taxon>Taphrinomycotina</taxon>
        <taxon>Taphrinomycetes</taxon>
        <taxon>Taphrinales</taxon>
        <taxon>Protomycetaceae</taxon>
        <taxon>Protomyces</taxon>
    </lineage>
</organism>
<gene>
    <name evidence="1" type="ORF">BCR37DRAFT_1992</name>
</gene>
<dbReference type="AlphaFoldDB" id="A0A1Y2FUA6"/>
<keyword evidence="2" id="KW-1185">Reference proteome</keyword>
<protein>
    <recommendedName>
        <fullName evidence="3">Hexosyltransferase</fullName>
    </recommendedName>
</protein>
<evidence type="ECO:0000313" key="2">
    <source>
        <dbReference type="Proteomes" id="UP000193685"/>
    </source>
</evidence>
<accession>A0A1Y2FUA6</accession>
<evidence type="ECO:0000313" key="1">
    <source>
        <dbReference type="EMBL" id="ORY87593.1"/>
    </source>
</evidence>
<comment type="caution">
    <text evidence="1">The sequence shown here is derived from an EMBL/GenBank/DDBJ whole genome shotgun (WGS) entry which is preliminary data.</text>
</comment>
<evidence type="ECO:0008006" key="3">
    <source>
        <dbReference type="Google" id="ProtNLM"/>
    </source>
</evidence>
<reference evidence="1 2" key="1">
    <citation type="submission" date="2016-07" db="EMBL/GenBank/DDBJ databases">
        <title>Pervasive Adenine N6-methylation of Active Genes in Fungi.</title>
        <authorList>
            <consortium name="DOE Joint Genome Institute"/>
            <person name="Mondo S.J."/>
            <person name="Dannebaum R.O."/>
            <person name="Kuo R.C."/>
            <person name="Labutti K."/>
            <person name="Haridas S."/>
            <person name="Kuo A."/>
            <person name="Salamov A."/>
            <person name="Ahrendt S.R."/>
            <person name="Lipzen A."/>
            <person name="Sullivan W."/>
            <person name="Andreopoulos W.B."/>
            <person name="Clum A."/>
            <person name="Lindquist E."/>
            <person name="Daum C."/>
            <person name="Ramamoorthy G.K."/>
            <person name="Gryganskyi A."/>
            <person name="Culley D."/>
            <person name="Magnuson J.K."/>
            <person name="James T.Y."/>
            <person name="O'Malley M.A."/>
            <person name="Stajich J.E."/>
            <person name="Spatafora J.W."/>
            <person name="Visel A."/>
            <person name="Grigoriev I.V."/>
        </authorList>
    </citation>
    <scope>NUCLEOTIDE SEQUENCE [LARGE SCALE GENOMIC DNA]</scope>
    <source>
        <strain evidence="1 2">12-1054</strain>
    </source>
</reference>
<sequence>MVTLSLSIQSSQGRLCPIINSTASHARLLHYNEEGLHGHLVAARLPDLPPVSLFAGIFSVGDKKEMRNAARKACGNVLASGMMDTRDTVVIRFDVGQNVDAEMMTRLQEQDEVGVLIILGCPENMNEGRHMSQRMRNSDHLSDQGTGKREFDYIMKLDDDDYLSLPNALDWLRP</sequence>
<name>A0A1Y2FUA6_PROLT</name>
<proteinExistence type="predicted"/>
<dbReference type="EMBL" id="MCFI01000001">
    <property type="protein sequence ID" value="ORY87593.1"/>
    <property type="molecule type" value="Genomic_DNA"/>
</dbReference>
<dbReference type="RefSeq" id="XP_040728088.1">
    <property type="nucleotide sequence ID" value="XM_040866351.1"/>
</dbReference>
<dbReference type="Proteomes" id="UP000193685">
    <property type="component" value="Unassembled WGS sequence"/>
</dbReference>
<dbReference type="GeneID" id="63782950"/>